<dbReference type="OrthoDB" id="286413at2"/>
<proteinExistence type="predicted"/>
<keyword evidence="2" id="KW-1185">Reference proteome</keyword>
<comment type="caution">
    <text evidence="1">The sequence shown here is derived from an EMBL/GenBank/DDBJ whole genome shotgun (WGS) entry which is preliminary data.</text>
</comment>
<accession>A0A2X0IR22</accession>
<evidence type="ECO:0000313" key="1">
    <source>
        <dbReference type="EMBL" id="RAG87674.1"/>
    </source>
</evidence>
<dbReference type="Proteomes" id="UP000248889">
    <property type="component" value="Unassembled WGS sequence"/>
</dbReference>
<organism evidence="1 2">
    <name type="scientific">Streptacidiphilus pinicola</name>
    <dbReference type="NCBI Taxonomy" id="2219663"/>
    <lineage>
        <taxon>Bacteria</taxon>
        <taxon>Bacillati</taxon>
        <taxon>Actinomycetota</taxon>
        <taxon>Actinomycetes</taxon>
        <taxon>Kitasatosporales</taxon>
        <taxon>Streptomycetaceae</taxon>
        <taxon>Streptacidiphilus</taxon>
    </lineage>
</organism>
<gene>
    <name evidence="1" type="ORF">DN069_00095</name>
</gene>
<dbReference type="EMBL" id="QKYN01000001">
    <property type="protein sequence ID" value="RAG87674.1"/>
    <property type="molecule type" value="Genomic_DNA"/>
</dbReference>
<reference evidence="1 2" key="1">
    <citation type="submission" date="2018-06" db="EMBL/GenBank/DDBJ databases">
        <title>Streptacidiphilus pinicola sp. nov., isolated from pine grove soil.</title>
        <authorList>
            <person name="Roh S.G."/>
            <person name="Park S."/>
            <person name="Kim M.-K."/>
            <person name="Yun B.-R."/>
            <person name="Park J."/>
            <person name="Kim M.J."/>
            <person name="Kim Y.S."/>
            <person name="Kim S.B."/>
        </authorList>
    </citation>
    <scope>NUCLEOTIDE SEQUENCE [LARGE SCALE GENOMIC DNA]</scope>
    <source>
        <strain evidence="1 2">MMS16-CNU450</strain>
    </source>
</reference>
<evidence type="ECO:0000313" key="2">
    <source>
        <dbReference type="Proteomes" id="UP000248889"/>
    </source>
</evidence>
<dbReference type="AlphaFoldDB" id="A0A2X0IR22"/>
<protein>
    <submittedName>
        <fullName evidence="1">SMI1/KNR4 family protein</fullName>
    </submittedName>
</protein>
<name>A0A2X0IR22_9ACTN</name>
<sequence>MTATEDLRFPPGLAEAMALPFDYRLGEGVDFEPYEEFLTAEDTTEWFRRWVGNPELAEDEFRLRLFGRNRGGGRVGFWLTRPDQPLVDQPVVVLGSEGEAVVVARSLGDFLWLLAGGFGPWEAATGPHGDWVPQPDEAFASLARRYAADHEQTPTAVIEQAALEFPDLDETIMEFWAE</sequence>
<dbReference type="RefSeq" id="WP_111498595.1">
    <property type="nucleotide sequence ID" value="NZ_QKYN01000001.1"/>
</dbReference>